<gene>
    <name evidence="5" type="ORF">N7494_009864</name>
</gene>
<evidence type="ECO:0000313" key="5">
    <source>
        <dbReference type="EMBL" id="KAJ5533312.1"/>
    </source>
</evidence>
<evidence type="ECO:0000256" key="1">
    <source>
        <dbReference type="ARBA" id="ARBA00023015"/>
    </source>
</evidence>
<keyword evidence="3" id="KW-0539">Nucleus</keyword>
<proteinExistence type="predicted"/>
<feature type="region of interest" description="Disordered" evidence="4">
    <location>
        <begin position="412"/>
        <end position="469"/>
    </location>
</feature>
<keyword evidence="1" id="KW-0805">Transcription regulation</keyword>
<evidence type="ECO:0000256" key="4">
    <source>
        <dbReference type="SAM" id="MobiDB-lite"/>
    </source>
</evidence>
<protein>
    <recommendedName>
        <fullName evidence="7">Transcription factor domain-containing protein</fullName>
    </recommendedName>
</protein>
<dbReference type="PANTHER" id="PTHR47840">
    <property type="entry name" value="ZN(II)2CYS6 TRANSCRIPTION FACTOR (EUROFUNG)-RELATED"/>
    <property type="match status" value="1"/>
</dbReference>
<keyword evidence="6" id="KW-1185">Reference proteome</keyword>
<keyword evidence="2" id="KW-0804">Transcription</keyword>
<comment type="caution">
    <text evidence="5">The sequence shown here is derived from an EMBL/GenBank/DDBJ whole genome shotgun (WGS) entry which is preliminary data.</text>
</comment>
<dbReference type="Proteomes" id="UP001220324">
    <property type="component" value="Unassembled WGS sequence"/>
</dbReference>
<evidence type="ECO:0008006" key="7">
    <source>
        <dbReference type="Google" id="ProtNLM"/>
    </source>
</evidence>
<evidence type="ECO:0000313" key="6">
    <source>
        <dbReference type="Proteomes" id="UP001220324"/>
    </source>
</evidence>
<reference evidence="5 6" key="1">
    <citation type="journal article" date="2023" name="IMA Fungus">
        <title>Comparative genomic study of the Penicillium genus elucidates a diverse pangenome and 15 lateral gene transfer events.</title>
        <authorList>
            <person name="Petersen C."/>
            <person name="Sorensen T."/>
            <person name="Nielsen M.R."/>
            <person name="Sondergaard T.E."/>
            <person name="Sorensen J.L."/>
            <person name="Fitzpatrick D.A."/>
            <person name="Frisvad J.C."/>
            <person name="Nielsen K.L."/>
        </authorList>
    </citation>
    <scope>NUCLEOTIDE SEQUENCE [LARGE SCALE GENOMIC DNA]</scope>
    <source>
        <strain evidence="5 6">IBT 35679</strain>
    </source>
</reference>
<feature type="compositionally biased region" description="Polar residues" evidence="4">
    <location>
        <begin position="440"/>
        <end position="459"/>
    </location>
</feature>
<evidence type="ECO:0000256" key="2">
    <source>
        <dbReference type="ARBA" id="ARBA00023163"/>
    </source>
</evidence>
<accession>A0AAD6GCL1</accession>
<organism evidence="5 6">
    <name type="scientific">Penicillium frequentans</name>
    <dbReference type="NCBI Taxonomy" id="3151616"/>
    <lineage>
        <taxon>Eukaryota</taxon>
        <taxon>Fungi</taxon>
        <taxon>Dikarya</taxon>
        <taxon>Ascomycota</taxon>
        <taxon>Pezizomycotina</taxon>
        <taxon>Eurotiomycetes</taxon>
        <taxon>Eurotiomycetidae</taxon>
        <taxon>Eurotiales</taxon>
        <taxon>Aspergillaceae</taxon>
        <taxon>Penicillium</taxon>
    </lineage>
</organism>
<name>A0AAD6GCL1_9EURO</name>
<dbReference type="CDD" id="cd12148">
    <property type="entry name" value="fungal_TF_MHR"/>
    <property type="match status" value="1"/>
</dbReference>
<dbReference type="AlphaFoldDB" id="A0AAD6GCL1"/>
<sequence>MQELGSLGTLYTGIMFRAIDTAIRLVTTNDELICSVEGVECIMMEALYQNHSGNLHRAWMAVHRATAVAQMMAIHRGLESPSLRFVELITKENFNEDQICFRLVQMDRYLSLMLGLPPTSLEVTFATPKALEGCNPMERLERIHCIIAEHILRRTEADLNDLAKTREDDKLLQEIAADMPAQWWLTPSFIPSSEDPELLDDTVRLMDQFAHFHLLIRLHLPYMLRVSPEHRYDHSKITAITASREILSRYLAFRTSSPIYFYCRGDECLSCIAIIVLCIAHMNSRRQCPQLSKTDGNDTVFNFLAHSRPSDRAMMERTFEIMSSTSSRGLDGITSKLAQIIHHLLVIEKSAASGTLYSTSSSKGDLGELEFFGTLADDGKALHIHIPYFGKINFERRTIPRDPTTVPFHEQIGQGHGSPVGPDGPSAYQNPDQFGIANPLSGTSHYEQSQSPESNQGLKNNCAIPPEQIHTTMDPGVDDWNLQGIDLALFDSLFRGTDIFNLDEQTW</sequence>
<dbReference type="EMBL" id="JAQIZZ010000007">
    <property type="protein sequence ID" value="KAJ5533312.1"/>
    <property type="molecule type" value="Genomic_DNA"/>
</dbReference>
<dbReference type="PANTHER" id="PTHR47840:SF1">
    <property type="entry name" value="ZN(II)2CYS6 TRANSCRIPTION FACTOR (EUROFUNG)"/>
    <property type="match status" value="1"/>
</dbReference>
<evidence type="ECO:0000256" key="3">
    <source>
        <dbReference type="ARBA" id="ARBA00023242"/>
    </source>
</evidence>